<feature type="binding site" evidence="6">
    <location>
        <position position="173"/>
    </location>
    <ligand>
        <name>substrate</name>
    </ligand>
</feature>
<evidence type="ECO:0000259" key="8">
    <source>
        <dbReference type="Pfam" id="PF00557"/>
    </source>
</evidence>
<feature type="binding site" evidence="6">
    <location>
        <position position="166"/>
    </location>
    <ligand>
        <name>a divalent metal cation</name>
        <dbReference type="ChEBI" id="CHEBI:60240"/>
        <label>2</label>
        <note>catalytic</note>
    </ligand>
</feature>
<keyword evidence="3 6" id="KW-0645">Protease</keyword>
<dbReference type="InterPro" id="IPR000994">
    <property type="entry name" value="Pept_M24"/>
</dbReference>
<keyword evidence="4 6" id="KW-0479">Metal-binding</keyword>
<dbReference type="Proteomes" id="UP000034507">
    <property type="component" value="Unassembled WGS sequence"/>
</dbReference>
<dbReference type="PATRIC" id="fig|1619119.3.peg.67"/>
<comment type="cofactor">
    <cofactor evidence="6">
        <name>Co(2+)</name>
        <dbReference type="ChEBI" id="CHEBI:48828"/>
    </cofactor>
    <cofactor evidence="6">
        <name>Zn(2+)</name>
        <dbReference type="ChEBI" id="CHEBI:29105"/>
    </cofactor>
    <cofactor evidence="6">
        <name>Mn(2+)</name>
        <dbReference type="ChEBI" id="CHEBI:29035"/>
    </cofactor>
    <cofactor evidence="6">
        <name>Fe(2+)</name>
        <dbReference type="ChEBI" id="CHEBI:29033"/>
    </cofactor>
    <text evidence="6">Binds 2 divalent metal cations per subunit. Has a high-affinity and a low affinity metal-binding site. The true nature of the physiological cofactor is under debate. The enzyme is active with cobalt, zinc, manganese or divalent iron ions. Most likely, methionine aminopeptidases function as mononuclear Fe(2+)-metalloproteases under physiological conditions, and the catalytically relevant metal-binding site has been assigned to the histidine-containing high-affinity site.</text>
</comment>
<dbReference type="InterPro" id="IPR002467">
    <property type="entry name" value="Pept_M24A_MAP1"/>
</dbReference>
<dbReference type="EMBL" id="LCBX01000002">
    <property type="protein sequence ID" value="KKS21470.1"/>
    <property type="molecule type" value="Genomic_DNA"/>
</dbReference>
<dbReference type="AlphaFoldDB" id="A0A0G0X943"/>
<dbReference type="GO" id="GO:0004239">
    <property type="term" value="F:initiator methionyl aminopeptidase activity"/>
    <property type="evidence" value="ECO:0007669"/>
    <property type="project" value="UniProtKB-UniRule"/>
</dbReference>
<keyword evidence="5 6" id="KW-0378">Hydrolase</keyword>
<evidence type="ECO:0000256" key="4">
    <source>
        <dbReference type="ARBA" id="ARBA00022723"/>
    </source>
</evidence>
<reference evidence="9 10" key="1">
    <citation type="journal article" date="2015" name="Nature">
        <title>rRNA introns, odd ribosomes, and small enigmatic genomes across a large radiation of phyla.</title>
        <authorList>
            <person name="Brown C.T."/>
            <person name="Hug L.A."/>
            <person name="Thomas B.C."/>
            <person name="Sharon I."/>
            <person name="Castelle C.J."/>
            <person name="Singh A."/>
            <person name="Wilkins M.J."/>
            <person name="Williams K.H."/>
            <person name="Banfield J.F."/>
        </authorList>
    </citation>
    <scope>NUCLEOTIDE SEQUENCE [LARGE SCALE GENOMIC DNA]</scope>
</reference>
<comment type="function">
    <text evidence="1 6">Removes the N-terminal methionine from nascent proteins. The N-terminal methionine is often cleaved when the second residue in the primary sequence is small and uncharged (Met-Ala-, Cys, Gly, Pro, Ser, Thr, or Val). Requires deformylation of the N(alpha)-formylated initiator methionine before it can be hydrolyzed.</text>
</comment>
<protein>
    <recommendedName>
        <fullName evidence="6 7">Methionine aminopeptidase</fullName>
        <shortName evidence="6">MAP</shortName>
        <shortName evidence="6">MetAP</shortName>
        <ecNumber evidence="6 7">3.4.11.18</ecNumber>
    </recommendedName>
    <alternativeName>
        <fullName evidence="6">Peptidase M</fullName>
    </alternativeName>
</protein>
<feature type="domain" description="Peptidase M24" evidence="8">
    <location>
        <begin position="11"/>
        <end position="210"/>
    </location>
</feature>
<dbReference type="PANTHER" id="PTHR43330:SF27">
    <property type="entry name" value="METHIONINE AMINOPEPTIDASE"/>
    <property type="match status" value="1"/>
</dbReference>
<feature type="binding site" evidence="6">
    <location>
        <position position="105"/>
    </location>
    <ligand>
        <name>a divalent metal cation</name>
        <dbReference type="ChEBI" id="CHEBI:60240"/>
        <label>2</label>
        <note>catalytic</note>
    </ligand>
</feature>
<evidence type="ECO:0000313" key="9">
    <source>
        <dbReference type="EMBL" id="KKS21470.1"/>
    </source>
</evidence>
<comment type="similarity">
    <text evidence="6">Belongs to the peptidase M24A family. Methionine aminopeptidase type 1 subfamily.</text>
</comment>
<dbReference type="GO" id="GO:0046872">
    <property type="term" value="F:metal ion binding"/>
    <property type="evidence" value="ECO:0007669"/>
    <property type="project" value="UniProtKB-UniRule"/>
</dbReference>
<dbReference type="GO" id="GO:0005829">
    <property type="term" value="C:cytosol"/>
    <property type="evidence" value="ECO:0007669"/>
    <property type="project" value="TreeGrafter"/>
</dbReference>
<dbReference type="GO" id="GO:0070006">
    <property type="term" value="F:metalloaminopeptidase activity"/>
    <property type="evidence" value="ECO:0007669"/>
    <property type="project" value="UniProtKB-UniRule"/>
</dbReference>
<accession>A0A0G0X943</accession>
<dbReference type="HAMAP" id="MF_01974">
    <property type="entry name" value="MetAP_1"/>
    <property type="match status" value="1"/>
</dbReference>
<feature type="binding site" evidence="6">
    <location>
        <position position="230"/>
    </location>
    <ligand>
        <name>a divalent metal cation</name>
        <dbReference type="ChEBI" id="CHEBI:60240"/>
        <label>2</label>
        <note>catalytic</note>
    </ligand>
</feature>
<feature type="binding site" evidence="6">
    <location>
        <position position="199"/>
    </location>
    <ligand>
        <name>a divalent metal cation</name>
        <dbReference type="ChEBI" id="CHEBI:60240"/>
        <label>2</label>
        <note>catalytic</note>
    </ligand>
</feature>
<evidence type="ECO:0000256" key="6">
    <source>
        <dbReference type="HAMAP-Rule" id="MF_01974"/>
    </source>
</evidence>
<dbReference type="SUPFAM" id="SSF55920">
    <property type="entry name" value="Creatinase/aminopeptidase"/>
    <property type="match status" value="1"/>
</dbReference>
<gene>
    <name evidence="6" type="primary">map</name>
    <name evidence="9" type="ORF">UU77_C0002G0021</name>
</gene>
<name>A0A0G0X943_UNCKA</name>
<comment type="subunit">
    <text evidence="6">Monomer.</text>
</comment>
<evidence type="ECO:0000256" key="1">
    <source>
        <dbReference type="ARBA" id="ARBA00002521"/>
    </source>
</evidence>
<evidence type="ECO:0000256" key="3">
    <source>
        <dbReference type="ARBA" id="ARBA00022670"/>
    </source>
</evidence>
<dbReference type="InterPro" id="IPR036005">
    <property type="entry name" value="Creatinase/aminopeptidase-like"/>
</dbReference>
<feature type="binding site" evidence="6">
    <location>
        <position position="105"/>
    </location>
    <ligand>
        <name>a divalent metal cation</name>
        <dbReference type="ChEBI" id="CHEBI:60240"/>
        <label>1</label>
    </ligand>
</feature>
<evidence type="ECO:0000313" key="10">
    <source>
        <dbReference type="Proteomes" id="UP000034507"/>
    </source>
</evidence>
<dbReference type="NCBIfam" id="TIGR00500">
    <property type="entry name" value="met_pdase_I"/>
    <property type="match status" value="1"/>
</dbReference>
<feature type="binding site" evidence="6">
    <location>
        <position position="77"/>
    </location>
    <ligand>
        <name>substrate</name>
    </ligand>
</feature>
<dbReference type="PRINTS" id="PR00599">
    <property type="entry name" value="MAPEPTIDASE"/>
</dbReference>
<keyword evidence="2 6" id="KW-0031">Aminopeptidase</keyword>
<comment type="caution">
    <text evidence="9">The sequence shown here is derived from an EMBL/GenBank/DDBJ whole genome shotgun (WGS) entry which is preliminary data.</text>
</comment>
<dbReference type="Gene3D" id="3.90.230.10">
    <property type="entry name" value="Creatinase/methionine aminopeptidase superfamily"/>
    <property type="match status" value="1"/>
</dbReference>
<organism evidence="9 10">
    <name type="scientific">candidate division WWE3 bacterium GW2011_GWC1_41_7</name>
    <dbReference type="NCBI Taxonomy" id="1619119"/>
    <lineage>
        <taxon>Bacteria</taxon>
        <taxon>Katanobacteria</taxon>
    </lineage>
</organism>
<feature type="binding site" evidence="6">
    <location>
        <position position="94"/>
    </location>
    <ligand>
        <name>a divalent metal cation</name>
        <dbReference type="ChEBI" id="CHEBI:60240"/>
        <label>1</label>
    </ligand>
</feature>
<dbReference type="EC" id="3.4.11.18" evidence="6 7"/>
<dbReference type="PANTHER" id="PTHR43330">
    <property type="entry name" value="METHIONINE AMINOPEPTIDASE"/>
    <property type="match status" value="1"/>
</dbReference>
<dbReference type="InterPro" id="IPR001714">
    <property type="entry name" value="Pept_M24_MAP"/>
</dbReference>
<evidence type="ECO:0000256" key="7">
    <source>
        <dbReference type="RuleBase" id="RU003653"/>
    </source>
</evidence>
<sequence length="246" mass="26352">MIPLKTKNDIETMREGGVIASTALKKVLENIKPGIKLSELDRIADQYIIDSGGEASFKTVDGYSYATCINVNEGIVHGIPTDYELTTGDVVSIDLGVLYKGFHTDLSHTVEVGTDKEKVFLDTGKQALSNAISKLLVGNRIGDISQAIQSTVESVGYSVSRDLVGHGVGAELHEDPLVPGYGRKGEGPLIQEGLVLAIEVIYQRGSPRIEVDDDDWTIKTSDGSLSGLFEQTVAATKDGPVIITSF</sequence>
<feature type="binding site" evidence="6">
    <location>
        <position position="230"/>
    </location>
    <ligand>
        <name>a divalent metal cation</name>
        <dbReference type="ChEBI" id="CHEBI:60240"/>
        <label>1</label>
    </ligand>
</feature>
<evidence type="ECO:0000256" key="5">
    <source>
        <dbReference type="ARBA" id="ARBA00022801"/>
    </source>
</evidence>
<proteinExistence type="inferred from homology"/>
<comment type="catalytic activity">
    <reaction evidence="6 7">
        <text>Release of N-terminal amino acids, preferentially methionine, from peptides and arylamides.</text>
        <dbReference type="EC" id="3.4.11.18"/>
    </reaction>
</comment>
<evidence type="ECO:0000256" key="2">
    <source>
        <dbReference type="ARBA" id="ARBA00022438"/>
    </source>
</evidence>
<dbReference type="GO" id="GO:0006508">
    <property type="term" value="P:proteolysis"/>
    <property type="evidence" value="ECO:0007669"/>
    <property type="project" value="UniProtKB-KW"/>
</dbReference>
<dbReference type="Pfam" id="PF00557">
    <property type="entry name" value="Peptidase_M24"/>
    <property type="match status" value="1"/>
</dbReference>